<protein>
    <submittedName>
        <fullName evidence="2">Class I SAM-dependent methyltransferase</fullName>
    </submittedName>
</protein>
<evidence type="ECO:0000259" key="1">
    <source>
        <dbReference type="Pfam" id="PF13649"/>
    </source>
</evidence>
<dbReference type="RefSeq" id="WP_136537340.1">
    <property type="nucleotide sequence ID" value="NZ_STGY01000083.1"/>
</dbReference>
<evidence type="ECO:0000313" key="2">
    <source>
        <dbReference type="EMBL" id="THV33459.1"/>
    </source>
</evidence>
<dbReference type="EMBL" id="STGY01000083">
    <property type="protein sequence ID" value="THV33459.1"/>
    <property type="molecule type" value="Genomic_DNA"/>
</dbReference>
<dbReference type="CDD" id="cd02440">
    <property type="entry name" value="AdoMet_MTases"/>
    <property type="match status" value="1"/>
</dbReference>
<evidence type="ECO:0000313" key="3">
    <source>
        <dbReference type="Proteomes" id="UP000308760"/>
    </source>
</evidence>
<dbReference type="Proteomes" id="UP000308760">
    <property type="component" value="Unassembled WGS sequence"/>
</dbReference>
<dbReference type="GO" id="GO:0032259">
    <property type="term" value="P:methylation"/>
    <property type="evidence" value="ECO:0007669"/>
    <property type="project" value="UniProtKB-KW"/>
</dbReference>
<reference evidence="3" key="1">
    <citation type="submission" date="2019-04" db="EMBL/GenBank/DDBJ databases">
        <title>Nocardioides xinjiangensis sp. nov.</title>
        <authorList>
            <person name="Liu S."/>
        </authorList>
    </citation>
    <scope>NUCLEOTIDE SEQUENCE [LARGE SCALE GENOMIC DNA]</scope>
    <source>
        <strain evidence="3">18</strain>
    </source>
</reference>
<dbReference type="GO" id="GO:0008168">
    <property type="term" value="F:methyltransferase activity"/>
    <property type="evidence" value="ECO:0007669"/>
    <property type="project" value="UniProtKB-KW"/>
</dbReference>
<name>A0A4S8PYY6_9ACTN</name>
<gene>
    <name evidence="2" type="ORF">FAB82_25280</name>
</gene>
<feature type="domain" description="Methyltransferase" evidence="1">
    <location>
        <begin position="39"/>
        <end position="132"/>
    </location>
</feature>
<dbReference type="InterPro" id="IPR041698">
    <property type="entry name" value="Methyltransf_25"/>
</dbReference>
<dbReference type="SUPFAM" id="SSF53335">
    <property type="entry name" value="S-adenosyl-L-methionine-dependent methyltransferases"/>
    <property type="match status" value="1"/>
</dbReference>
<dbReference type="AlphaFoldDB" id="A0A4S8PYY6"/>
<accession>A0A4S8PYY6</accession>
<reference evidence="2 3" key="2">
    <citation type="submission" date="2019-05" db="EMBL/GenBank/DDBJ databases">
        <title>Glycomyces buryatensis sp. nov.</title>
        <authorList>
            <person name="Nikitina E."/>
        </authorList>
    </citation>
    <scope>NUCLEOTIDE SEQUENCE [LARGE SCALE GENOMIC DNA]</scope>
    <source>
        <strain evidence="2 3">18</strain>
    </source>
</reference>
<dbReference type="Pfam" id="PF13649">
    <property type="entry name" value="Methyltransf_25"/>
    <property type="match status" value="1"/>
</dbReference>
<keyword evidence="2" id="KW-0808">Transferase</keyword>
<dbReference type="Gene3D" id="3.40.50.150">
    <property type="entry name" value="Vaccinia Virus protein VP39"/>
    <property type="match status" value="1"/>
</dbReference>
<dbReference type="OrthoDB" id="474235at2"/>
<organism evidence="2 3">
    <name type="scientific">Glycomyces buryatensis</name>
    <dbReference type="NCBI Taxonomy" id="2570927"/>
    <lineage>
        <taxon>Bacteria</taxon>
        <taxon>Bacillati</taxon>
        <taxon>Actinomycetota</taxon>
        <taxon>Actinomycetes</taxon>
        <taxon>Glycomycetales</taxon>
        <taxon>Glycomycetaceae</taxon>
        <taxon>Glycomyces</taxon>
    </lineage>
</organism>
<proteinExistence type="predicted"/>
<keyword evidence="2" id="KW-0489">Methyltransferase</keyword>
<keyword evidence="3" id="KW-1185">Reference proteome</keyword>
<comment type="caution">
    <text evidence="2">The sequence shown here is derived from an EMBL/GenBank/DDBJ whole genome shotgun (WGS) entry which is preliminary data.</text>
</comment>
<dbReference type="InterPro" id="IPR029063">
    <property type="entry name" value="SAM-dependent_MTases_sf"/>
</dbReference>
<sequence>MTSHDGPKRYGHVDFNSPIAPWRADRLVHDLAAASPATIADIGCGWGELLLRLAAAVPAASAVGIDGDTELLDRGRANAEARGLAERVRFVEYLGEDWTEPADLVVCSGAAHAFGGTAPALAGLAKLVNPGGRLLFGDAFWERIPTEAELATMWPGTTVEEMLPLPELVDAGIGAGLRPLQVTSVERGEWEYFESGFLADKETWLLEHPDDERAEQIREGVDEHRNWWLRGHRGLVGYAYVTFGRPVR</sequence>